<protein>
    <recommendedName>
        <fullName evidence="4">Transmembrane protein</fullName>
    </recommendedName>
</protein>
<evidence type="ECO:0008006" key="4">
    <source>
        <dbReference type="Google" id="ProtNLM"/>
    </source>
</evidence>
<feature type="transmembrane region" description="Helical" evidence="2">
    <location>
        <begin position="62"/>
        <end position="84"/>
    </location>
</feature>
<accession>A0A1B6L950</accession>
<sequence length="171" mass="19390">MDSCQIIYLFSMVSYLAIYYSGGSWIHPEDTFSWSRFVFLMAVLMMEEKYELVPPPLVCPPLYMLYKVVAAIIIANIALITVWWQTEDFLKWLVATTIKILEYVPVVGEMVAGADETTPAAVVQLCIAAYFLLWVIFSSGILKRNSRGGSSNTPMAVHRSTRSRTRSRSRC</sequence>
<reference evidence="3" key="1">
    <citation type="submission" date="2015-11" db="EMBL/GenBank/DDBJ databases">
        <title>De novo transcriptome assembly of four potential Pierce s Disease insect vectors from Arizona vineyards.</title>
        <authorList>
            <person name="Tassone E.E."/>
        </authorList>
    </citation>
    <scope>NUCLEOTIDE SEQUENCE</scope>
</reference>
<dbReference type="EMBL" id="GEBQ01019744">
    <property type="protein sequence ID" value="JAT20233.1"/>
    <property type="molecule type" value="Transcribed_RNA"/>
</dbReference>
<keyword evidence="2" id="KW-0812">Transmembrane</keyword>
<evidence type="ECO:0000256" key="1">
    <source>
        <dbReference type="SAM" id="MobiDB-lite"/>
    </source>
</evidence>
<keyword evidence="2" id="KW-1133">Transmembrane helix</keyword>
<feature type="transmembrane region" description="Helical" evidence="2">
    <location>
        <begin position="121"/>
        <end position="142"/>
    </location>
</feature>
<proteinExistence type="predicted"/>
<name>A0A1B6L950_9HEMI</name>
<feature type="region of interest" description="Disordered" evidence="1">
    <location>
        <begin position="146"/>
        <end position="171"/>
    </location>
</feature>
<feature type="transmembrane region" description="Helical" evidence="2">
    <location>
        <begin position="7"/>
        <end position="26"/>
    </location>
</feature>
<evidence type="ECO:0000256" key="2">
    <source>
        <dbReference type="SAM" id="Phobius"/>
    </source>
</evidence>
<evidence type="ECO:0000313" key="3">
    <source>
        <dbReference type="EMBL" id="JAT20233.1"/>
    </source>
</evidence>
<dbReference type="AlphaFoldDB" id="A0A1B6L950"/>
<feature type="compositionally biased region" description="Basic residues" evidence="1">
    <location>
        <begin position="159"/>
        <end position="171"/>
    </location>
</feature>
<keyword evidence="2" id="KW-0472">Membrane</keyword>
<gene>
    <name evidence="3" type="ORF">g.13961</name>
</gene>
<organism evidence="3">
    <name type="scientific">Graphocephala atropunctata</name>
    <dbReference type="NCBI Taxonomy" id="36148"/>
    <lineage>
        <taxon>Eukaryota</taxon>
        <taxon>Metazoa</taxon>
        <taxon>Ecdysozoa</taxon>
        <taxon>Arthropoda</taxon>
        <taxon>Hexapoda</taxon>
        <taxon>Insecta</taxon>
        <taxon>Pterygota</taxon>
        <taxon>Neoptera</taxon>
        <taxon>Paraneoptera</taxon>
        <taxon>Hemiptera</taxon>
        <taxon>Auchenorrhyncha</taxon>
        <taxon>Membracoidea</taxon>
        <taxon>Cicadellidae</taxon>
        <taxon>Cicadellinae</taxon>
        <taxon>Cicadellini</taxon>
        <taxon>Graphocephala</taxon>
    </lineage>
</organism>